<comment type="pathway">
    <text evidence="2">Porphyrin-containing compound metabolism.</text>
</comment>
<organism evidence="8 9">
    <name type="scientific">Sulfuracidifex metallicus DSM 6482 = JCM 9184</name>
    <dbReference type="NCBI Taxonomy" id="523847"/>
    <lineage>
        <taxon>Archaea</taxon>
        <taxon>Thermoproteota</taxon>
        <taxon>Thermoprotei</taxon>
        <taxon>Sulfolobales</taxon>
        <taxon>Sulfolobaceae</taxon>
        <taxon>Sulfuracidifex</taxon>
    </lineage>
</organism>
<dbReference type="PANTHER" id="PTHR43413:SF1">
    <property type="entry name" value="SIROHEME DECARBOXYLASE NIRL SUBUNIT"/>
    <property type="match status" value="1"/>
</dbReference>
<dbReference type="AlphaFoldDB" id="A0A6A9QS75"/>
<accession>A0A6A9QS75</accession>
<evidence type="ECO:0000256" key="3">
    <source>
        <dbReference type="ARBA" id="ARBA00023457"/>
    </source>
</evidence>
<feature type="domain" description="Siroheme decarboxylase AsnC-like ligand binding" evidence="6">
    <location>
        <begin position="237"/>
        <end position="321"/>
    </location>
</feature>
<sequence length="326" mass="37563">MELQSDIQETDYKLIMELQYNFPISERPYLEIGRRLGITEDEVIFRIKNLIDKEVIKRIGMYVNFRSKGMVGALVASNIKTSNLDSFRRMALGIREITHNFVRDHPRFNVWFVIKDYTREDLSERVNEILKKVECNDYVILFSKKNLKLSVKYNVIEGVSMSRDDELTPEHIPTAEEIGINNELLKQLSYPLPLSSRPFKDLADKISISEENLIDLVLRLRKLHVIKDYGATINGEKVGIKENAMVLINSDDLEKGCINIATNVKEATHVVLREADKEWDYLCYAMIHGKDKRVISQAARKIVSITSAKSYMTLYSMDNLKPGVVI</sequence>
<dbReference type="Gene3D" id="3.30.70.3460">
    <property type="match status" value="2"/>
</dbReference>
<keyword evidence="9" id="KW-1185">Reference proteome</keyword>
<gene>
    <name evidence="8" type="ORF">GC250_04115</name>
</gene>
<evidence type="ECO:0000259" key="7">
    <source>
        <dbReference type="Pfam" id="PF22451"/>
    </source>
</evidence>
<dbReference type="Pfam" id="PF17805">
    <property type="entry name" value="AsnC_trans_reg2"/>
    <property type="match status" value="2"/>
</dbReference>
<dbReference type="RefSeq" id="WP_156016358.1">
    <property type="nucleotide sequence ID" value="NZ_WGGD01000005.1"/>
</dbReference>
<dbReference type="InterPro" id="IPR036388">
    <property type="entry name" value="WH-like_DNA-bd_sf"/>
</dbReference>
<name>A0A6A9QS75_SULME</name>
<proteinExistence type="inferred from homology"/>
<dbReference type="EMBL" id="WGGD01000005">
    <property type="protein sequence ID" value="MUN28643.1"/>
    <property type="molecule type" value="Genomic_DNA"/>
</dbReference>
<feature type="domain" description="Siroheme decarboxylase NirL-like HTH" evidence="7">
    <location>
        <begin position="183"/>
        <end position="226"/>
    </location>
</feature>
<comment type="catalytic activity">
    <reaction evidence="5">
        <text>siroheme + 2 H(+) = 12,18-didecarboxysiroheme + 2 CO2</text>
        <dbReference type="Rhea" id="RHEA:19093"/>
        <dbReference type="ChEBI" id="CHEBI:15378"/>
        <dbReference type="ChEBI" id="CHEBI:16526"/>
        <dbReference type="ChEBI" id="CHEBI:60052"/>
        <dbReference type="ChEBI" id="CHEBI:140497"/>
        <dbReference type="EC" id="4.1.1.111"/>
    </reaction>
</comment>
<dbReference type="InterPro" id="IPR053953">
    <property type="entry name" value="NirdL-like_HTH"/>
</dbReference>
<evidence type="ECO:0000256" key="1">
    <source>
        <dbReference type="ARBA" id="ARBA00023239"/>
    </source>
</evidence>
<keyword evidence="1" id="KW-0456">Lyase</keyword>
<feature type="domain" description="Siroheme decarboxylase NirL-like HTH" evidence="7">
    <location>
        <begin position="11"/>
        <end position="56"/>
    </location>
</feature>
<dbReference type="PANTHER" id="PTHR43413">
    <property type="entry name" value="TRANSCRIPTIONAL REGULATOR, ASNC FAMILY"/>
    <property type="match status" value="1"/>
</dbReference>
<reference evidence="8 9" key="1">
    <citation type="submission" date="2019-10" db="EMBL/GenBank/DDBJ databases">
        <title>Sequencing and Assembly of Multiple Reported Metal-Biooxidizing Members of the Extremely Thermoacidophilic Archaeal Family Sulfolobaceae.</title>
        <authorList>
            <person name="Counts J.A."/>
            <person name="Kelly R.M."/>
        </authorList>
    </citation>
    <scope>NUCLEOTIDE SEQUENCE [LARGE SCALE GENOMIC DNA]</scope>
    <source>
        <strain evidence="8 9">DSM 6482</strain>
    </source>
</reference>
<evidence type="ECO:0000256" key="5">
    <source>
        <dbReference type="ARBA" id="ARBA00048470"/>
    </source>
</evidence>
<dbReference type="Gene3D" id="1.10.10.10">
    <property type="entry name" value="Winged helix-like DNA-binding domain superfamily/Winged helix DNA-binding domain"/>
    <property type="match status" value="1"/>
</dbReference>
<dbReference type="SUPFAM" id="SSF46785">
    <property type="entry name" value="Winged helix' DNA-binding domain"/>
    <property type="match status" value="1"/>
</dbReference>
<dbReference type="Pfam" id="PF22451">
    <property type="entry name" value="NirdL-like_HTH"/>
    <property type="match status" value="2"/>
</dbReference>
<dbReference type="InterPro" id="IPR036390">
    <property type="entry name" value="WH_DNA-bd_sf"/>
</dbReference>
<dbReference type="InterPro" id="IPR040523">
    <property type="entry name" value="AsnC_trans_reg2"/>
</dbReference>
<dbReference type="InterPro" id="IPR050684">
    <property type="entry name" value="HTH-Siroheme_Decarb"/>
</dbReference>
<comment type="caution">
    <text evidence="8">The sequence shown here is derived from an EMBL/GenBank/DDBJ whole genome shotgun (WGS) entry which is preliminary data.</text>
</comment>
<dbReference type="Proteomes" id="UP000470772">
    <property type="component" value="Unassembled WGS sequence"/>
</dbReference>
<evidence type="ECO:0000313" key="8">
    <source>
        <dbReference type="EMBL" id="MUN28643.1"/>
    </source>
</evidence>
<protein>
    <recommendedName>
        <fullName evidence="4">siroheme decarboxylase</fullName>
        <ecNumber evidence="4">4.1.1.111</ecNumber>
    </recommendedName>
</protein>
<evidence type="ECO:0000256" key="4">
    <source>
        <dbReference type="ARBA" id="ARBA00023471"/>
    </source>
</evidence>
<evidence type="ECO:0000313" key="9">
    <source>
        <dbReference type="Proteomes" id="UP000470772"/>
    </source>
</evidence>
<dbReference type="GO" id="GO:0016829">
    <property type="term" value="F:lyase activity"/>
    <property type="evidence" value="ECO:0007669"/>
    <property type="project" value="UniProtKB-KW"/>
</dbReference>
<feature type="domain" description="Siroheme decarboxylase AsnC-like ligand binding" evidence="6">
    <location>
        <begin position="71"/>
        <end position="148"/>
    </location>
</feature>
<comment type="similarity">
    <text evidence="3">Belongs to the Ahb/Nir family.</text>
</comment>
<evidence type="ECO:0000259" key="6">
    <source>
        <dbReference type="Pfam" id="PF17805"/>
    </source>
</evidence>
<dbReference type="EC" id="4.1.1.111" evidence="4"/>
<evidence type="ECO:0000256" key="2">
    <source>
        <dbReference type="ARBA" id="ARBA00023444"/>
    </source>
</evidence>